<organism evidence="6 7">
    <name type="scientific">Bifidobacterium actinocoloniiforme DSM 22766</name>
    <dbReference type="NCBI Taxonomy" id="1437605"/>
    <lineage>
        <taxon>Bacteria</taxon>
        <taxon>Bacillati</taxon>
        <taxon>Actinomycetota</taxon>
        <taxon>Actinomycetes</taxon>
        <taxon>Bifidobacteriales</taxon>
        <taxon>Bifidobacteriaceae</taxon>
        <taxon>Bifidobacterium</taxon>
    </lineage>
</organism>
<dbReference type="AlphaFoldDB" id="A0A086Z069"/>
<dbReference type="EMBL" id="JGYK01000001">
    <property type="protein sequence ID" value="KFI39919.1"/>
    <property type="molecule type" value="Genomic_DNA"/>
</dbReference>
<evidence type="ECO:0000256" key="4">
    <source>
        <dbReference type="SAM" id="SignalP"/>
    </source>
</evidence>
<dbReference type="SUPFAM" id="SSF55797">
    <property type="entry name" value="PR-1-like"/>
    <property type="match status" value="1"/>
</dbReference>
<feature type="coiled-coil region" evidence="1">
    <location>
        <begin position="277"/>
        <end position="304"/>
    </location>
</feature>
<dbReference type="PATRIC" id="fig|1437605.7.peg.354"/>
<keyword evidence="7" id="KW-1185">Reference proteome</keyword>
<sequence length="397" mass="41227">MHAANDWIARLIKLGLTVAVSGAVALGAASPALADDTAELKQLKEQLAAASTNLDEAKANLKTKQDMASQATALKEEGTAGYFKYVGATGAYDVLTDSGLNGKLGPSIHLGASDDATSLDNMGATFEYLDKCNELRAGEGKGALKVSDTLMAMSQADTDWSSTNTEHARVFDIGENLAWNSPENDPFARWYTAEKQNKTNGNGITGHYDNIVNGSYQITGFAIHRNSSNPYGGNTYGQVFFFGLTPRMVRSANAWAGSRSMTVQDYYANFQSYRSFLSNAGANVNAAQEAVNAAQKTYDDIAARIQSLSSPPQPNQPNQHGSSSNSGGAPGAPSAPGSASPSNPGGSTSGSRDPLSSRSGQLGLARTGASVFGVAAVGLGLCLAAGGAVLLKRKAAH</sequence>
<feature type="chain" id="PRO_5009746105" evidence="4">
    <location>
        <begin position="35"/>
        <end position="397"/>
    </location>
</feature>
<evidence type="ECO:0000313" key="7">
    <source>
        <dbReference type="Proteomes" id="UP000029015"/>
    </source>
</evidence>
<keyword evidence="4" id="KW-0732">Signal</keyword>
<gene>
    <name evidence="6" type="ORF">BACT_0620</name>
</gene>
<dbReference type="OrthoDB" id="3263869at2"/>
<keyword evidence="3" id="KW-0812">Transmembrane</keyword>
<reference evidence="6 7" key="1">
    <citation type="submission" date="2014-03" db="EMBL/GenBank/DDBJ databases">
        <title>Genomics of Bifidobacteria.</title>
        <authorList>
            <person name="Ventura M."/>
            <person name="Milani C."/>
            <person name="Lugli G.A."/>
        </authorList>
    </citation>
    <scope>NUCLEOTIDE SEQUENCE [LARGE SCALE GENOMIC DNA]</scope>
    <source>
        <strain evidence="6 7">DSM 22766</strain>
    </source>
</reference>
<name>A0A086Z069_9BIFI</name>
<proteinExistence type="predicted"/>
<dbReference type="eggNOG" id="ENOG50338TK">
    <property type="taxonomic scope" value="Bacteria"/>
</dbReference>
<comment type="caution">
    <text evidence="6">The sequence shown here is derived from an EMBL/GenBank/DDBJ whole genome shotgun (WGS) entry which is preliminary data.</text>
</comment>
<evidence type="ECO:0000313" key="6">
    <source>
        <dbReference type="EMBL" id="KFI39919.1"/>
    </source>
</evidence>
<dbReference type="Gene3D" id="3.40.33.10">
    <property type="entry name" value="CAP"/>
    <property type="match status" value="1"/>
</dbReference>
<evidence type="ECO:0000256" key="2">
    <source>
        <dbReference type="SAM" id="MobiDB-lite"/>
    </source>
</evidence>
<feature type="signal peptide" evidence="4">
    <location>
        <begin position="1"/>
        <end position="34"/>
    </location>
</feature>
<dbReference type="Proteomes" id="UP000029015">
    <property type="component" value="Unassembled WGS sequence"/>
</dbReference>
<dbReference type="RefSeq" id="WP_033503405.1">
    <property type="nucleotide sequence ID" value="NZ_CP011786.1"/>
</dbReference>
<keyword evidence="3" id="KW-0472">Membrane</keyword>
<keyword evidence="1" id="KW-0175">Coiled coil</keyword>
<protein>
    <submittedName>
        <fullName evidence="6">Putative cell surface protein</fullName>
    </submittedName>
</protein>
<feature type="transmembrane region" description="Helical" evidence="3">
    <location>
        <begin position="371"/>
        <end position="391"/>
    </location>
</feature>
<feature type="domain" description="SCP" evidence="5">
    <location>
        <begin position="129"/>
        <end position="234"/>
    </location>
</feature>
<dbReference type="InterPro" id="IPR014044">
    <property type="entry name" value="CAP_dom"/>
</dbReference>
<keyword evidence="3" id="KW-1133">Transmembrane helix</keyword>
<feature type="region of interest" description="Disordered" evidence="2">
    <location>
        <begin position="307"/>
        <end position="361"/>
    </location>
</feature>
<accession>A0A086Z069</accession>
<evidence type="ECO:0000256" key="3">
    <source>
        <dbReference type="SAM" id="Phobius"/>
    </source>
</evidence>
<feature type="coiled-coil region" evidence="1">
    <location>
        <begin position="33"/>
        <end position="74"/>
    </location>
</feature>
<dbReference type="InterPro" id="IPR035940">
    <property type="entry name" value="CAP_sf"/>
</dbReference>
<evidence type="ECO:0000256" key="1">
    <source>
        <dbReference type="SAM" id="Coils"/>
    </source>
</evidence>
<dbReference type="Pfam" id="PF00188">
    <property type="entry name" value="CAP"/>
    <property type="match status" value="1"/>
</dbReference>
<dbReference type="STRING" id="1437605.AB656_01710"/>
<evidence type="ECO:0000259" key="5">
    <source>
        <dbReference type="Pfam" id="PF00188"/>
    </source>
</evidence>
<dbReference type="KEGG" id="bact:AB656_01710"/>
<feature type="compositionally biased region" description="Low complexity" evidence="2">
    <location>
        <begin position="307"/>
        <end position="351"/>
    </location>
</feature>